<keyword evidence="1" id="KW-0175">Coiled coil</keyword>
<comment type="caution">
    <text evidence="2">The sequence shown here is derived from an EMBL/GenBank/DDBJ whole genome shotgun (WGS) entry which is preliminary data.</text>
</comment>
<evidence type="ECO:0000256" key="1">
    <source>
        <dbReference type="SAM" id="Coils"/>
    </source>
</evidence>
<dbReference type="Proteomes" id="UP000665944">
    <property type="component" value="Unassembled WGS sequence"/>
</dbReference>
<evidence type="ECO:0008006" key="4">
    <source>
        <dbReference type="Google" id="ProtNLM"/>
    </source>
</evidence>
<evidence type="ECO:0000313" key="3">
    <source>
        <dbReference type="Proteomes" id="UP000665944"/>
    </source>
</evidence>
<evidence type="ECO:0000313" key="2">
    <source>
        <dbReference type="EMBL" id="MCM5673116.1"/>
    </source>
</evidence>
<feature type="coiled-coil region" evidence="1">
    <location>
        <begin position="13"/>
        <end position="40"/>
    </location>
</feature>
<name>A0A8X8GQK1_STAHO</name>
<dbReference type="EMBL" id="JAGHKT020000019">
    <property type="protein sequence ID" value="MCM5673116.1"/>
    <property type="molecule type" value="Genomic_DNA"/>
</dbReference>
<proteinExistence type="predicted"/>
<dbReference type="AlphaFoldDB" id="A0A8X8GQK1"/>
<protein>
    <recommendedName>
        <fullName evidence="4">Phage protein</fullName>
    </recommendedName>
</protein>
<gene>
    <name evidence="2" type="ORF">J7T32_010230</name>
</gene>
<reference evidence="2 3" key="1">
    <citation type="submission" date="2022-06" db="EMBL/GenBank/DDBJ databases">
        <title>Staphylococcus hominis ShoR14 genome sequence.</title>
        <authorList>
            <person name="Yeo C.C."/>
            <person name="Chew C.H."/>
            <person name="Che Hamzah A.M."/>
            <person name="Al-Trad E.I."/>
        </authorList>
    </citation>
    <scope>NUCLEOTIDE SEQUENCE [LARGE SCALE GENOMIC DNA]</scope>
    <source>
        <strain evidence="2 3">ShoR14</strain>
    </source>
</reference>
<accession>A0A8X8GQK1</accession>
<dbReference type="RefSeq" id="WP_209244468.1">
    <property type="nucleotide sequence ID" value="NZ_JAGHKT020000019.1"/>
</dbReference>
<organism evidence="2 3">
    <name type="scientific">Staphylococcus hominis</name>
    <dbReference type="NCBI Taxonomy" id="1290"/>
    <lineage>
        <taxon>Bacteria</taxon>
        <taxon>Bacillati</taxon>
        <taxon>Bacillota</taxon>
        <taxon>Bacilli</taxon>
        <taxon>Bacillales</taxon>
        <taxon>Staphylococcaceae</taxon>
        <taxon>Staphylococcus</taxon>
    </lineage>
</organism>
<keyword evidence="3" id="KW-1185">Reference proteome</keyword>
<sequence>MNNQLQANPSYVIEELVTQNAKLSQENAMLRAVIREQSEQQNNEQTSAEGE</sequence>